<name>A0A917IRK4_9MICC</name>
<dbReference type="Pfam" id="PF02616">
    <property type="entry name" value="SMC_ScpA"/>
    <property type="match status" value="1"/>
</dbReference>
<keyword evidence="1" id="KW-0159">Chromosome partition</keyword>
<comment type="caution">
    <text evidence="3">The sequence shown here is derived from an EMBL/GenBank/DDBJ whole genome shotgun (WGS) entry which is preliminary data.</text>
</comment>
<dbReference type="PANTHER" id="PTHR33969:SF2">
    <property type="entry name" value="SEGREGATION AND CONDENSATION PROTEIN A"/>
    <property type="match status" value="1"/>
</dbReference>
<dbReference type="EMBL" id="BMDC01000001">
    <property type="protein sequence ID" value="GGH59622.1"/>
    <property type="molecule type" value="Genomic_DNA"/>
</dbReference>
<evidence type="ECO:0000313" key="4">
    <source>
        <dbReference type="Proteomes" id="UP000600171"/>
    </source>
</evidence>
<dbReference type="InterPro" id="IPR003768">
    <property type="entry name" value="ScpA"/>
</dbReference>
<proteinExistence type="predicted"/>
<protein>
    <recommendedName>
        <fullName evidence="2">Segregation and condensation protein A</fullName>
    </recommendedName>
</protein>
<dbReference type="Proteomes" id="UP000600171">
    <property type="component" value="Unassembled WGS sequence"/>
</dbReference>
<dbReference type="RefSeq" id="WP_188358924.1">
    <property type="nucleotide sequence ID" value="NZ_BMDC01000001.1"/>
</dbReference>
<dbReference type="PANTHER" id="PTHR33969">
    <property type="entry name" value="SEGREGATION AND CONDENSATION PROTEIN A"/>
    <property type="match status" value="1"/>
</dbReference>
<dbReference type="Gene3D" id="6.10.250.2410">
    <property type="match status" value="1"/>
</dbReference>
<keyword evidence="4" id="KW-1185">Reference proteome</keyword>
<dbReference type="GO" id="GO:0007059">
    <property type="term" value="P:chromosome segregation"/>
    <property type="evidence" value="ECO:0007669"/>
    <property type="project" value="UniProtKB-KW"/>
</dbReference>
<evidence type="ECO:0000256" key="2">
    <source>
        <dbReference type="ARBA" id="ARBA00044777"/>
    </source>
</evidence>
<evidence type="ECO:0000313" key="3">
    <source>
        <dbReference type="EMBL" id="GGH59622.1"/>
    </source>
</evidence>
<gene>
    <name evidence="3" type="ORF">GCM10007359_07000</name>
</gene>
<organism evidence="3 4">
    <name type="scientific">Rothia aerolata</name>
    <dbReference type="NCBI Taxonomy" id="1812262"/>
    <lineage>
        <taxon>Bacteria</taxon>
        <taxon>Bacillati</taxon>
        <taxon>Actinomycetota</taxon>
        <taxon>Actinomycetes</taxon>
        <taxon>Micrococcales</taxon>
        <taxon>Micrococcaceae</taxon>
        <taxon>Rothia</taxon>
    </lineage>
</organism>
<sequence>MRAPTHTHDLDSAHIDDAPADQAADSAGFTLTLTNFEGPFDLLLSLIARRKLDITEVALAEVTDEFMSYISALYDRGTSEALNQASDFLVTAATLLDLKAARLLPRGTVETEEDLALLEARDLLFARLLQYRAYREVSAVLQTRFQREAQRFPRKVALEPQFKKVLPELVFDIGAQEFAQIAAVALSKSHFEDDAAEGERLSLGHLREPLTSIEAEERFLLSCLNDQREHTFAELVKGAGEFEIAVVRFLAVLELVRRKSVQAVQADPLGEITLTLAEEPAPEVQTDQEVEHE</sequence>
<evidence type="ECO:0000256" key="1">
    <source>
        <dbReference type="ARBA" id="ARBA00022829"/>
    </source>
</evidence>
<accession>A0A917IRK4</accession>
<dbReference type="AlphaFoldDB" id="A0A917IRK4"/>
<reference evidence="3 4" key="1">
    <citation type="journal article" date="2014" name="Int. J. Syst. Evol. Microbiol.">
        <title>Complete genome sequence of Corynebacterium casei LMG S-19264T (=DSM 44701T), isolated from a smear-ripened cheese.</title>
        <authorList>
            <consortium name="US DOE Joint Genome Institute (JGI-PGF)"/>
            <person name="Walter F."/>
            <person name="Albersmeier A."/>
            <person name="Kalinowski J."/>
            <person name="Ruckert C."/>
        </authorList>
    </citation>
    <scope>NUCLEOTIDE SEQUENCE [LARGE SCALE GENOMIC DNA]</scope>
    <source>
        <strain evidence="3 4">CCM 8669</strain>
    </source>
</reference>